<dbReference type="InterPro" id="IPR037914">
    <property type="entry name" value="SpoVT-AbrB_sf"/>
</dbReference>
<evidence type="ECO:0000259" key="1">
    <source>
        <dbReference type="SMART" id="SM00966"/>
    </source>
</evidence>
<dbReference type="Pfam" id="PF04014">
    <property type="entry name" value="MazE_antitoxin"/>
    <property type="match status" value="1"/>
</dbReference>
<name>A0AAP8KQ86_9ENTR</name>
<dbReference type="GO" id="GO:0097351">
    <property type="term" value="F:toxin sequestering activity"/>
    <property type="evidence" value="ECO:0007669"/>
    <property type="project" value="InterPro"/>
</dbReference>
<protein>
    <submittedName>
        <fullName evidence="2">AbrB/MazE/SpoVT family DNA-binding domain-containing protein</fullName>
    </submittedName>
</protein>
<dbReference type="Gene3D" id="2.10.260.10">
    <property type="match status" value="1"/>
</dbReference>
<evidence type="ECO:0000313" key="3">
    <source>
        <dbReference type="Proteomes" id="UP000231328"/>
    </source>
</evidence>
<dbReference type="AlphaFoldDB" id="A0AAP8KQ86"/>
<sequence length="81" mass="8956">MIRAIIEKWGNGSAVRIPAFFMEKVGLSIGDSIDIEVKNRSIIIRPTELKVFCLDTLLQEISADNLHNKVGFGSPTGNEQL</sequence>
<feature type="domain" description="SpoVT-AbrB" evidence="1">
    <location>
        <begin position="7"/>
        <end position="52"/>
    </location>
</feature>
<evidence type="ECO:0000313" key="2">
    <source>
        <dbReference type="EMBL" id="PJG40860.1"/>
    </source>
</evidence>
<reference evidence="2 3" key="1">
    <citation type="submission" date="2017-07" db="EMBL/GenBank/DDBJ databases">
        <title>Draft genome sequence of Enterobacter cloacae ST128, a clinical strain coproducing KPC-2 and NDM-1 carbapenemases.</title>
        <authorList>
            <person name="Li X."/>
        </authorList>
    </citation>
    <scope>NUCLEOTIDE SEQUENCE [LARGE SCALE GENOMIC DNA]</scope>
    <source>
        <strain evidence="2 3">HBY</strain>
    </source>
</reference>
<accession>A0AAP8KQ86</accession>
<dbReference type="InterPro" id="IPR007159">
    <property type="entry name" value="SpoVT-AbrB_dom"/>
</dbReference>
<dbReference type="PANTHER" id="PTHR40516">
    <property type="entry name" value="ANTITOXIN CHPS-RELATED"/>
    <property type="match status" value="1"/>
</dbReference>
<dbReference type="InterPro" id="IPR039052">
    <property type="entry name" value="Antitox_PemI-like"/>
</dbReference>
<keyword evidence="2" id="KW-0238">DNA-binding</keyword>
<dbReference type="PANTHER" id="PTHR40516:SF1">
    <property type="entry name" value="ANTITOXIN CHPS-RELATED"/>
    <property type="match status" value="1"/>
</dbReference>
<dbReference type="SUPFAM" id="SSF89447">
    <property type="entry name" value="AbrB/MazE/MraZ-like"/>
    <property type="match status" value="1"/>
</dbReference>
<proteinExistence type="predicted"/>
<gene>
    <name evidence="2" type="ORF">CGZ54_05105</name>
</gene>
<dbReference type="Proteomes" id="UP000231328">
    <property type="component" value="Unassembled WGS sequence"/>
</dbReference>
<organism evidence="2 3">
    <name type="scientific">Enterobacter hormaechei</name>
    <dbReference type="NCBI Taxonomy" id="158836"/>
    <lineage>
        <taxon>Bacteria</taxon>
        <taxon>Pseudomonadati</taxon>
        <taxon>Pseudomonadota</taxon>
        <taxon>Gammaproteobacteria</taxon>
        <taxon>Enterobacterales</taxon>
        <taxon>Enterobacteriaceae</taxon>
        <taxon>Enterobacter</taxon>
        <taxon>Enterobacter cloacae complex</taxon>
    </lineage>
</organism>
<dbReference type="EMBL" id="NMVR01000006">
    <property type="protein sequence ID" value="PJG40860.1"/>
    <property type="molecule type" value="Genomic_DNA"/>
</dbReference>
<dbReference type="GO" id="GO:0003677">
    <property type="term" value="F:DNA binding"/>
    <property type="evidence" value="ECO:0007669"/>
    <property type="project" value="UniProtKB-KW"/>
</dbReference>
<dbReference type="SMART" id="SM00966">
    <property type="entry name" value="SpoVT_AbrB"/>
    <property type="match status" value="1"/>
</dbReference>
<comment type="caution">
    <text evidence="2">The sequence shown here is derived from an EMBL/GenBank/DDBJ whole genome shotgun (WGS) entry which is preliminary data.</text>
</comment>